<name>M2T0S3_COCSN</name>
<dbReference type="KEGG" id="bsc:COCSADRAFT_269327"/>
<evidence type="ECO:0000313" key="2">
    <source>
        <dbReference type="Proteomes" id="UP000016934"/>
    </source>
</evidence>
<proteinExistence type="predicted"/>
<dbReference type="HOGENOM" id="CLU_2263524_0_0_1"/>
<evidence type="ECO:0000313" key="1">
    <source>
        <dbReference type="EMBL" id="EMD68135.1"/>
    </source>
</evidence>
<dbReference type="AlphaFoldDB" id="M2T0S3"/>
<reference evidence="1 2" key="1">
    <citation type="journal article" date="2012" name="PLoS Pathog.">
        <title>Diverse lifestyles and strategies of plant pathogenesis encoded in the genomes of eighteen Dothideomycetes fungi.</title>
        <authorList>
            <person name="Ohm R.A."/>
            <person name="Feau N."/>
            <person name="Henrissat B."/>
            <person name="Schoch C.L."/>
            <person name="Horwitz B.A."/>
            <person name="Barry K.W."/>
            <person name="Condon B.J."/>
            <person name="Copeland A.C."/>
            <person name="Dhillon B."/>
            <person name="Glaser F."/>
            <person name="Hesse C.N."/>
            <person name="Kosti I."/>
            <person name="LaButti K."/>
            <person name="Lindquist E.A."/>
            <person name="Lucas S."/>
            <person name="Salamov A.A."/>
            <person name="Bradshaw R.E."/>
            <person name="Ciuffetti L."/>
            <person name="Hamelin R.C."/>
            <person name="Kema G.H.J."/>
            <person name="Lawrence C."/>
            <person name="Scott J.A."/>
            <person name="Spatafora J.W."/>
            <person name="Turgeon B.G."/>
            <person name="de Wit P.J.G.M."/>
            <person name="Zhong S."/>
            <person name="Goodwin S.B."/>
            <person name="Grigoriev I.V."/>
        </authorList>
    </citation>
    <scope>NUCLEOTIDE SEQUENCE [LARGE SCALE GENOMIC DNA]</scope>
    <source>
        <strain evidence="2">ND90Pr / ATCC 201652</strain>
    </source>
</reference>
<dbReference type="GeneID" id="19135579"/>
<sequence length="103" mass="11558">MSLSDATADTDPSSLACAVTVDRNQSRLPEKTSRTDRINLILQSLSPSIISFHSRTYRFAISESIARQVDNSTSELAIEQVAPSLFQLVLLSFYLYYYVHPLD</sequence>
<accession>M2T0S3</accession>
<organism evidence="1 2">
    <name type="scientific">Cochliobolus sativus (strain ND90Pr / ATCC 201652)</name>
    <name type="common">Common root rot and spot blotch fungus</name>
    <name type="synonym">Bipolaris sorokiniana</name>
    <dbReference type="NCBI Taxonomy" id="665912"/>
    <lineage>
        <taxon>Eukaryota</taxon>
        <taxon>Fungi</taxon>
        <taxon>Dikarya</taxon>
        <taxon>Ascomycota</taxon>
        <taxon>Pezizomycotina</taxon>
        <taxon>Dothideomycetes</taxon>
        <taxon>Pleosporomycetidae</taxon>
        <taxon>Pleosporales</taxon>
        <taxon>Pleosporineae</taxon>
        <taxon>Pleosporaceae</taxon>
        <taxon>Bipolaris</taxon>
    </lineage>
</organism>
<dbReference type="RefSeq" id="XP_007695823.1">
    <property type="nucleotide sequence ID" value="XM_007697633.1"/>
</dbReference>
<protein>
    <submittedName>
        <fullName evidence="1">Uncharacterized protein</fullName>
    </submittedName>
</protein>
<reference evidence="2" key="2">
    <citation type="journal article" date="2013" name="PLoS Genet.">
        <title>Comparative genome structure, secondary metabolite, and effector coding capacity across Cochliobolus pathogens.</title>
        <authorList>
            <person name="Condon B.J."/>
            <person name="Leng Y."/>
            <person name="Wu D."/>
            <person name="Bushley K.E."/>
            <person name="Ohm R.A."/>
            <person name="Otillar R."/>
            <person name="Martin J."/>
            <person name="Schackwitz W."/>
            <person name="Grimwood J."/>
            <person name="MohdZainudin N."/>
            <person name="Xue C."/>
            <person name="Wang R."/>
            <person name="Manning V.A."/>
            <person name="Dhillon B."/>
            <person name="Tu Z.J."/>
            <person name="Steffenson B.J."/>
            <person name="Salamov A."/>
            <person name="Sun H."/>
            <person name="Lowry S."/>
            <person name="LaButti K."/>
            <person name="Han J."/>
            <person name="Copeland A."/>
            <person name="Lindquist E."/>
            <person name="Barry K."/>
            <person name="Schmutz J."/>
            <person name="Baker S.E."/>
            <person name="Ciuffetti L.M."/>
            <person name="Grigoriev I.V."/>
            <person name="Zhong S."/>
            <person name="Turgeon B.G."/>
        </authorList>
    </citation>
    <scope>NUCLEOTIDE SEQUENCE [LARGE SCALE GENOMIC DNA]</scope>
    <source>
        <strain evidence="2">ND90Pr / ATCC 201652</strain>
    </source>
</reference>
<keyword evidence="2" id="KW-1185">Reference proteome</keyword>
<dbReference type="Proteomes" id="UP000016934">
    <property type="component" value="Unassembled WGS sequence"/>
</dbReference>
<gene>
    <name evidence="1" type="ORF">COCSADRAFT_269327</name>
</gene>
<dbReference type="EMBL" id="KB445638">
    <property type="protein sequence ID" value="EMD68135.1"/>
    <property type="molecule type" value="Genomic_DNA"/>
</dbReference>